<feature type="region of interest" description="Disordered" evidence="5">
    <location>
        <begin position="1"/>
        <end position="71"/>
    </location>
</feature>
<dbReference type="GO" id="GO:0001671">
    <property type="term" value="F:ATPase activator activity"/>
    <property type="evidence" value="ECO:0007669"/>
    <property type="project" value="InterPro"/>
</dbReference>
<dbReference type="AlphaFoldDB" id="A0AAV7X6H8"/>
<evidence type="ECO:0000256" key="1">
    <source>
        <dbReference type="ARBA" id="ARBA00004370"/>
    </source>
</evidence>
<evidence type="ECO:0008006" key="8">
    <source>
        <dbReference type="Google" id="ProtNLM"/>
    </source>
</evidence>
<dbReference type="PANTHER" id="PTHR18843:SF7">
    <property type="entry name" value="LAMINA-ASSOCIATED POLYPEPTIDE 1B ISOFORM 1-RELATED"/>
    <property type="match status" value="1"/>
</dbReference>
<evidence type="ECO:0000313" key="6">
    <source>
        <dbReference type="EMBL" id="KAJ1521503.1"/>
    </source>
</evidence>
<protein>
    <recommendedName>
        <fullName evidence="8">Torsin-1A-interacting protein 2-like</fullName>
    </recommendedName>
</protein>
<evidence type="ECO:0000256" key="3">
    <source>
        <dbReference type="ARBA" id="ARBA00022989"/>
    </source>
</evidence>
<dbReference type="Proteomes" id="UP001075354">
    <property type="component" value="Chromosome 13"/>
</dbReference>
<keyword evidence="4" id="KW-0472">Membrane</keyword>
<gene>
    <name evidence="6" type="ORF">ONE63_003168</name>
</gene>
<dbReference type="InterPro" id="IPR008662">
    <property type="entry name" value="TOIP1/2"/>
</dbReference>
<evidence type="ECO:0000256" key="5">
    <source>
        <dbReference type="SAM" id="MobiDB-lite"/>
    </source>
</evidence>
<accession>A0AAV7X6H8</accession>
<dbReference type="PANTHER" id="PTHR18843">
    <property type="entry name" value="TORSIN-1A-INTERACTING PROTEIN"/>
    <property type="match status" value="1"/>
</dbReference>
<dbReference type="GO" id="GO:0016020">
    <property type="term" value="C:membrane"/>
    <property type="evidence" value="ECO:0007669"/>
    <property type="project" value="UniProtKB-SubCell"/>
</dbReference>
<name>A0AAV7X6H8_9NEOP</name>
<feature type="compositionally biased region" description="Basic and acidic residues" evidence="5">
    <location>
        <begin position="29"/>
        <end position="38"/>
    </location>
</feature>
<comment type="caution">
    <text evidence="6">The sequence shown here is derived from an EMBL/GenBank/DDBJ whole genome shotgun (WGS) entry which is preliminary data.</text>
</comment>
<dbReference type="InterPro" id="IPR038599">
    <property type="entry name" value="LAP1C-like_C_sf"/>
</dbReference>
<reference evidence="6" key="1">
    <citation type="submission" date="2022-12" db="EMBL/GenBank/DDBJ databases">
        <title>Chromosome-level genome assembly of the bean flower thrips Megalurothrips usitatus.</title>
        <authorList>
            <person name="Ma L."/>
            <person name="Liu Q."/>
            <person name="Li H."/>
            <person name="Cai W."/>
        </authorList>
    </citation>
    <scope>NUCLEOTIDE SEQUENCE</scope>
    <source>
        <strain evidence="6">Cailab_2022a</strain>
    </source>
</reference>
<organism evidence="6 7">
    <name type="scientific">Megalurothrips usitatus</name>
    <name type="common">bean blossom thrips</name>
    <dbReference type="NCBI Taxonomy" id="439358"/>
    <lineage>
        <taxon>Eukaryota</taxon>
        <taxon>Metazoa</taxon>
        <taxon>Ecdysozoa</taxon>
        <taxon>Arthropoda</taxon>
        <taxon>Hexapoda</taxon>
        <taxon>Insecta</taxon>
        <taxon>Pterygota</taxon>
        <taxon>Neoptera</taxon>
        <taxon>Paraneoptera</taxon>
        <taxon>Thysanoptera</taxon>
        <taxon>Terebrantia</taxon>
        <taxon>Thripoidea</taxon>
        <taxon>Thripidae</taxon>
        <taxon>Megalurothrips</taxon>
    </lineage>
</organism>
<keyword evidence="2" id="KW-0812">Transmembrane</keyword>
<sequence length="308" mass="33293">MPRRAEPPTSAMPRMKTRSGASSGAGVHADLRLRRDSTADLDGDSTDSTDSEHDRPTPSKAGRVSEGGLLHSEEKTIKESGSFRIKEISQWICTKNNLIAVITITAVMTIYLGKTDTRGALLEKSIRLMQKEFPNQSSATWGGISSILESVVSGGSTCPKAFLLLDKGDEQSRATSACLIAKVANSSSHILRNGMDPLKLSSEDLGNLANVKNDIKSHDVIVIEHLENLPTESAKSLHYICDEHDDSFGKAAYFLTLTVKNVKKSPTLSAESTLRSLWTEVGHDGIEALISRITSLAVFVNPEASIKC</sequence>
<keyword evidence="3" id="KW-1133">Transmembrane helix</keyword>
<dbReference type="GO" id="GO:0061024">
    <property type="term" value="P:membrane organization"/>
    <property type="evidence" value="ECO:0007669"/>
    <property type="project" value="TreeGrafter"/>
</dbReference>
<evidence type="ECO:0000256" key="4">
    <source>
        <dbReference type="ARBA" id="ARBA00023136"/>
    </source>
</evidence>
<proteinExistence type="predicted"/>
<feature type="compositionally biased region" description="Acidic residues" evidence="5">
    <location>
        <begin position="39"/>
        <end position="49"/>
    </location>
</feature>
<comment type="subcellular location">
    <subcellularLocation>
        <location evidence="1">Membrane</location>
    </subcellularLocation>
</comment>
<evidence type="ECO:0000256" key="2">
    <source>
        <dbReference type="ARBA" id="ARBA00022692"/>
    </source>
</evidence>
<evidence type="ECO:0000313" key="7">
    <source>
        <dbReference type="Proteomes" id="UP001075354"/>
    </source>
</evidence>
<keyword evidence="7" id="KW-1185">Reference proteome</keyword>
<dbReference type="EMBL" id="JAPTSV010000013">
    <property type="protein sequence ID" value="KAJ1521503.1"/>
    <property type="molecule type" value="Genomic_DNA"/>
</dbReference>
<dbReference type="Gene3D" id="3.40.50.12190">
    <property type="match status" value="1"/>
</dbReference>